<dbReference type="PANTHER" id="PTHR36698">
    <property type="entry name" value="BLL5892 PROTEIN"/>
    <property type="match status" value="1"/>
</dbReference>
<keyword evidence="1" id="KW-1133">Transmembrane helix</keyword>
<dbReference type="Pfam" id="PF02470">
    <property type="entry name" value="MlaD"/>
    <property type="match status" value="1"/>
</dbReference>
<keyword evidence="1" id="KW-0472">Membrane</keyword>
<dbReference type="Proteomes" id="UP000243106">
    <property type="component" value="Unassembled WGS sequence"/>
</dbReference>
<keyword evidence="1" id="KW-0812">Transmembrane</keyword>
<accession>A0A1I5XUL9</accession>
<dbReference type="AlphaFoldDB" id="A0A1I5XUL9"/>
<name>A0A1I5XUL9_9RHOB</name>
<keyword evidence="4" id="KW-1185">Reference proteome</keyword>
<gene>
    <name evidence="3" type="ORF">SAMN05421853_104134</name>
</gene>
<feature type="domain" description="Mce/MlaD" evidence="2">
    <location>
        <begin position="39"/>
        <end position="115"/>
    </location>
</feature>
<evidence type="ECO:0000256" key="1">
    <source>
        <dbReference type="SAM" id="Phobius"/>
    </source>
</evidence>
<feature type="transmembrane region" description="Helical" evidence="1">
    <location>
        <begin position="7"/>
        <end position="29"/>
    </location>
</feature>
<proteinExistence type="predicted"/>
<reference evidence="4" key="1">
    <citation type="submission" date="2016-10" db="EMBL/GenBank/DDBJ databases">
        <authorList>
            <person name="Varghese N."/>
            <person name="Submissions S."/>
        </authorList>
    </citation>
    <scope>NUCLEOTIDE SEQUENCE [LARGE SCALE GENOMIC DNA]</scope>
    <source>
        <strain evidence="4">JCM 10271</strain>
    </source>
</reference>
<dbReference type="RefSeq" id="WP_093010246.1">
    <property type="nucleotide sequence ID" value="NZ_FOXV01000004.1"/>
</dbReference>
<dbReference type="InterPro" id="IPR003399">
    <property type="entry name" value="Mce/MlaD"/>
</dbReference>
<dbReference type="STRING" id="93684.SAMN05421853_104134"/>
<evidence type="ECO:0000259" key="2">
    <source>
        <dbReference type="Pfam" id="PF02470"/>
    </source>
</evidence>
<organism evidence="3 4">
    <name type="scientific">Roseivivax halotolerans</name>
    <dbReference type="NCBI Taxonomy" id="93684"/>
    <lineage>
        <taxon>Bacteria</taxon>
        <taxon>Pseudomonadati</taxon>
        <taxon>Pseudomonadota</taxon>
        <taxon>Alphaproteobacteria</taxon>
        <taxon>Rhodobacterales</taxon>
        <taxon>Roseobacteraceae</taxon>
        <taxon>Roseivivax</taxon>
    </lineage>
</organism>
<dbReference type="PANTHER" id="PTHR36698:SF2">
    <property type="entry name" value="MCE_MLAD DOMAIN-CONTAINING PROTEIN"/>
    <property type="match status" value="1"/>
</dbReference>
<sequence>METRANYILIGAFTLLGFLGLLGFVLWFAGVELDDEYAYYDVNFTSVAGLSNAADVRFAGLPVGRVVSLGLSPDRDGTVRVRLEVEADTPVRTDSEATVEAQGVTGVSYVGISAGTADAPFLAEASDSAIPTIPAGTSVLQSLSEDAPELLSEALEVVQDLNALMSEENRGRVDTILGNVADASESFSSVLESFSNVTEQISDFSEQIDRFNTTLETLSADLSVVLDTANTTLVSVNDLAQDGQVLLQRGQGTLDAATETIDSTRGYLSNDLPALTIELQGAIADLRLELIELTDDATETLATLTSAGAVAQQRFEEAGPLIAETSALIESFEIASDSIYETSENIDLLFEEDGQWLIDEMRAVVADTAEVVEVISGVAQEDLPVVIADVRSATQTARRVIEEAGADVTRTAEGVAGLTDDAELALATATTTFATANGTLEAVNEALVTGNRTLVAAERAFNGADRVINTEIAAITEDLRGAITSFDAAIAEVSEDIPALSQDLREAAAVAEATFREIQSVVARSGGPVATFAADGLPQYSALASETRRLIRNLDQLTRQLSRDPARLLLDRDTPEFRR</sequence>
<dbReference type="EMBL" id="FOXV01000004">
    <property type="protein sequence ID" value="SFQ35673.1"/>
    <property type="molecule type" value="Genomic_DNA"/>
</dbReference>
<evidence type="ECO:0000313" key="4">
    <source>
        <dbReference type="Proteomes" id="UP000243106"/>
    </source>
</evidence>
<protein>
    <submittedName>
        <fullName evidence="3">Phospholipid/cholesterol/gamma-HCH transport system substrate-binding protein</fullName>
    </submittedName>
</protein>
<evidence type="ECO:0000313" key="3">
    <source>
        <dbReference type="EMBL" id="SFQ35673.1"/>
    </source>
</evidence>